<name>C1EII5_MICCC</name>
<evidence type="ECO:0000256" key="8">
    <source>
        <dbReference type="ARBA" id="ARBA00044479"/>
    </source>
</evidence>
<proteinExistence type="inferred from homology"/>
<evidence type="ECO:0000313" key="12">
    <source>
        <dbReference type="Proteomes" id="UP000002009"/>
    </source>
</evidence>
<evidence type="ECO:0000313" key="11">
    <source>
        <dbReference type="EMBL" id="ACO67686.1"/>
    </source>
</evidence>
<feature type="binding site" evidence="10">
    <location>
        <position position="161"/>
    </location>
    <ligand>
        <name>Mg(2+)</name>
        <dbReference type="ChEBI" id="CHEBI:18420"/>
        <label>1</label>
        <note>catalytic</note>
    </ligand>
</feature>
<comment type="catalytic activity">
    <reaction evidence="7">
        <text>adenosine 2',5'-bisphosphate + H2O = AMP + phosphate</text>
        <dbReference type="Rhea" id="RHEA:77643"/>
        <dbReference type="ChEBI" id="CHEBI:15377"/>
        <dbReference type="ChEBI" id="CHEBI:43474"/>
        <dbReference type="ChEBI" id="CHEBI:194156"/>
        <dbReference type="ChEBI" id="CHEBI:456215"/>
        <dbReference type="EC" id="3.1.3.7"/>
    </reaction>
    <physiologicalReaction direction="left-to-right" evidence="7">
        <dbReference type="Rhea" id="RHEA:77644"/>
    </physiologicalReaction>
</comment>
<gene>
    <name evidence="11" type="ORF">MICPUN_88595</name>
</gene>
<dbReference type="PANTHER" id="PTHR43200">
    <property type="entry name" value="PHOSPHATASE"/>
    <property type="match status" value="1"/>
</dbReference>
<dbReference type="OrthoDB" id="411145at2759"/>
<keyword evidence="4 10" id="KW-0479">Metal-binding</keyword>
<comment type="similarity">
    <text evidence="2">Belongs to the inositol monophosphatase superfamily.</text>
</comment>
<dbReference type="NCBIfam" id="TIGR01330">
    <property type="entry name" value="bisphos_HAL2"/>
    <property type="match status" value="1"/>
</dbReference>
<accession>C1EII5</accession>
<dbReference type="eggNOG" id="KOG1528">
    <property type="taxonomic scope" value="Eukaryota"/>
</dbReference>
<sequence length="365" mass="38974">MPSAVATASTTDGDDKVTRHFPDEMRAACEAVRLASIVCVETQRTLTSGEKVSKSDDSPVTVADFAAQCIVTSVLRESHPDIQMVAEESADDLRGEANAPLLDRVTSLVNKVILRADSEKEKPEDGSMVRLMFNEEVADAIDRGGKTDPSRSGKYWILDPIDGTKGFINKRQYAIALALMDDGEIVGGVLGCPNMPSEPIPPGSTEIPTEPPGVVFFSATDAGAVMRIATEVTHTHGRDASYMESWGDSIVAAHDATRELTRALGVVNPPVRIDSMAKYGALARGDTDMYLRFPPKTYREKVWDHAAGAAVVTEAGGIITDGAGNGLDFASGRFLDVEGGIVASSTAELHEKLLKQIEAQGLVEK</sequence>
<evidence type="ECO:0000256" key="9">
    <source>
        <dbReference type="ARBA" id="ARBA00044484"/>
    </source>
</evidence>
<evidence type="ECO:0000256" key="3">
    <source>
        <dbReference type="ARBA" id="ARBA00012633"/>
    </source>
</evidence>
<feature type="binding site" evidence="10">
    <location>
        <position position="304"/>
    </location>
    <ligand>
        <name>Mg(2+)</name>
        <dbReference type="ChEBI" id="CHEBI:18420"/>
        <label>1</label>
        <note>catalytic</note>
    </ligand>
</feature>
<dbReference type="GO" id="GO:0008441">
    <property type="term" value="F:3'(2'),5'-bisphosphate nucleotidase activity"/>
    <property type="evidence" value="ECO:0007669"/>
    <property type="project" value="UniProtKB-EC"/>
</dbReference>
<dbReference type="CDD" id="cd01517">
    <property type="entry name" value="PAP_phosphatase"/>
    <property type="match status" value="1"/>
</dbReference>
<dbReference type="EMBL" id="CP001333">
    <property type="protein sequence ID" value="ACO67686.1"/>
    <property type="molecule type" value="Genomic_DNA"/>
</dbReference>
<feature type="binding site" evidence="10">
    <location>
        <position position="162"/>
    </location>
    <ligand>
        <name>Mg(2+)</name>
        <dbReference type="ChEBI" id="CHEBI:18420"/>
        <label>1</label>
        <note>catalytic</note>
    </ligand>
</feature>
<dbReference type="GeneID" id="8249360"/>
<dbReference type="InterPro" id="IPR000760">
    <property type="entry name" value="Inositol_monophosphatase-like"/>
</dbReference>
<evidence type="ECO:0000256" key="5">
    <source>
        <dbReference type="ARBA" id="ARBA00022801"/>
    </source>
</evidence>
<evidence type="ECO:0000256" key="10">
    <source>
        <dbReference type="PIRSR" id="PIRSR600760-2"/>
    </source>
</evidence>
<comment type="catalytic activity">
    <reaction evidence="8">
        <text>adenosine 3',5'-bisphosphate + H2O = AMP + phosphate</text>
        <dbReference type="Rhea" id="RHEA:10040"/>
        <dbReference type="ChEBI" id="CHEBI:15377"/>
        <dbReference type="ChEBI" id="CHEBI:43474"/>
        <dbReference type="ChEBI" id="CHEBI:58343"/>
        <dbReference type="ChEBI" id="CHEBI:456215"/>
        <dbReference type="EC" id="3.1.3.7"/>
    </reaction>
    <physiologicalReaction direction="left-to-right" evidence="8">
        <dbReference type="Rhea" id="RHEA:10041"/>
    </physiologicalReaction>
</comment>
<feature type="binding site" evidence="10">
    <location>
        <position position="87"/>
    </location>
    <ligand>
        <name>Mg(2+)</name>
        <dbReference type="ChEBI" id="CHEBI:18420"/>
        <label>1</label>
        <note>catalytic</note>
    </ligand>
</feature>
<comment type="cofactor">
    <cofactor evidence="1 10">
        <name>Mg(2+)</name>
        <dbReference type="ChEBI" id="CHEBI:18420"/>
    </cofactor>
</comment>
<dbReference type="InterPro" id="IPR020583">
    <property type="entry name" value="Inositol_monoP_metal-BS"/>
</dbReference>
<dbReference type="STRING" id="296587.C1EII5"/>
<dbReference type="RefSeq" id="XP_002506428.1">
    <property type="nucleotide sequence ID" value="XM_002506382.1"/>
</dbReference>
<dbReference type="GO" id="GO:0000103">
    <property type="term" value="P:sulfate assimilation"/>
    <property type="evidence" value="ECO:0007669"/>
    <property type="project" value="TreeGrafter"/>
</dbReference>
<dbReference type="Gene3D" id="3.30.540.10">
    <property type="entry name" value="Fructose-1,6-Bisphosphatase, subunit A, domain 1"/>
    <property type="match status" value="1"/>
</dbReference>
<dbReference type="Pfam" id="PF00459">
    <property type="entry name" value="Inositol_P"/>
    <property type="match status" value="1"/>
</dbReference>
<dbReference type="InterPro" id="IPR051090">
    <property type="entry name" value="Inositol_monoP_superfamily"/>
</dbReference>
<dbReference type="InterPro" id="IPR006239">
    <property type="entry name" value="DPNP"/>
</dbReference>
<dbReference type="PROSITE" id="PS00630">
    <property type="entry name" value="IMP_2"/>
    <property type="match status" value="1"/>
</dbReference>
<dbReference type="GO" id="GO:0046854">
    <property type="term" value="P:phosphatidylinositol phosphate biosynthetic process"/>
    <property type="evidence" value="ECO:0007669"/>
    <property type="project" value="InterPro"/>
</dbReference>
<protein>
    <recommendedName>
        <fullName evidence="3">3'(2'),5'-bisphosphate nucleotidase</fullName>
        <ecNumber evidence="3">3.1.3.7</ecNumber>
    </recommendedName>
</protein>
<dbReference type="PRINTS" id="PR00377">
    <property type="entry name" value="IMPHPHTASES"/>
</dbReference>
<dbReference type="SUPFAM" id="SSF56655">
    <property type="entry name" value="Carbohydrate phosphatase"/>
    <property type="match status" value="1"/>
</dbReference>
<organism evidence="11 12">
    <name type="scientific">Micromonas commoda (strain RCC299 / NOUM17 / CCMP2709)</name>
    <name type="common">Picoplanktonic green alga</name>
    <dbReference type="NCBI Taxonomy" id="296587"/>
    <lineage>
        <taxon>Eukaryota</taxon>
        <taxon>Viridiplantae</taxon>
        <taxon>Chlorophyta</taxon>
        <taxon>Mamiellophyceae</taxon>
        <taxon>Mamiellales</taxon>
        <taxon>Mamiellaceae</taxon>
        <taxon>Micromonas</taxon>
    </lineage>
</organism>
<dbReference type="KEGG" id="mis:MICPUN_88595"/>
<dbReference type="PANTHER" id="PTHR43200:SF6">
    <property type="entry name" value="3'(2'),5'-BISPHOSPHATE NUCLEOTIDASE"/>
    <property type="match status" value="1"/>
</dbReference>
<keyword evidence="6 10" id="KW-0460">Magnesium</keyword>
<dbReference type="InterPro" id="IPR020550">
    <property type="entry name" value="Inositol_monophosphatase_CS"/>
</dbReference>
<evidence type="ECO:0000256" key="4">
    <source>
        <dbReference type="ARBA" id="ARBA00022723"/>
    </source>
</evidence>
<dbReference type="Proteomes" id="UP000002009">
    <property type="component" value="Chromosome 15"/>
</dbReference>
<dbReference type="Gene3D" id="3.40.190.80">
    <property type="match status" value="1"/>
</dbReference>
<comment type="catalytic activity">
    <reaction evidence="9">
        <text>3'-phosphoadenylyl sulfate + H2O = adenosine 5'-phosphosulfate + phosphate</text>
        <dbReference type="Rhea" id="RHEA:77639"/>
        <dbReference type="ChEBI" id="CHEBI:15377"/>
        <dbReference type="ChEBI" id="CHEBI:43474"/>
        <dbReference type="ChEBI" id="CHEBI:58243"/>
        <dbReference type="ChEBI" id="CHEBI:58339"/>
        <dbReference type="EC" id="3.1.3.7"/>
    </reaction>
    <physiologicalReaction direction="left-to-right" evidence="9">
        <dbReference type="Rhea" id="RHEA:77640"/>
    </physiologicalReaction>
</comment>
<dbReference type="InParanoid" id="C1EII5"/>
<keyword evidence="12" id="KW-1185">Reference proteome</keyword>
<reference evidence="11 12" key="1">
    <citation type="journal article" date="2009" name="Science">
        <title>Green evolution and dynamic adaptations revealed by genomes of the marine picoeukaryotes Micromonas.</title>
        <authorList>
            <person name="Worden A.Z."/>
            <person name="Lee J.H."/>
            <person name="Mock T."/>
            <person name="Rouze P."/>
            <person name="Simmons M.P."/>
            <person name="Aerts A.L."/>
            <person name="Allen A.E."/>
            <person name="Cuvelier M.L."/>
            <person name="Derelle E."/>
            <person name="Everett M.V."/>
            <person name="Foulon E."/>
            <person name="Grimwood J."/>
            <person name="Gundlach H."/>
            <person name="Henrissat B."/>
            <person name="Napoli C."/>
            <person name="McDonald S.M."/>
            <person name="Parker M.S."/>
            <person name="Rombauts S."/>
            <person name="Salamov A."/>
            <person name="Von Dassow P."/>
            <person name="Badger J.H."/>
            <person name="Coutinho P.M."/>
            <person name="Demir E."/>
            <person name="Dubchak I."/>
            <person name="Gentemann C."/>
            <person name="Eikrem W."/>
            <person name="Gready J.E."/>
            <person name="John U."/>
            <person name="Lanier W."/>
            <person name="Lindquist E.A."/>
            <person name="Lucas S."/>
            <person name="Mayer K.F."/>
            <person name="Moreau H."/>
            <person name="Not F."/>
            <person name="Otillar R."/>
            <person name="Panaud O."/>
            <person name="Pangilinan J."/>
            <person name="Paulsen I."/>
            <person name="Piegu B."/>
            <person name="Poliakov A."/>
            <person name="Robbens S."/>
            <person name="Schmutz J."/>
            <person name="Toulza E."/>
            <person name="Wyss T."/>
            <person name="Zelensky A."/>
            <person name="Zhou K."/>
            <person name="Armbrust E.V."/>
            <person name="Bhattacharya D."/>
            <person name="Goodenough U.W."/>
            <person name="Van de Peer Y."/>
            <person name="Grigoriev I.V."/>
        </authorList>
    </citation>
    <scope>NUCLEOTIDE SEQUENCE [LARGE SCALE GENOMIC DNA]</scope>
    <source>
        <strain evidence="12">RCC299 / NOUM17</strain>
    </source>
</reference>
<dbReference type="AlphaFoldDB" id="C1EII5"/>
<dbReference type="EC" id="3.1.3.7" evidence="3"/>
<dbReference type="OMA" id="MSYQQER"/>
<dbReference type="PROSITE" id="PS00629">
    <property type="entry name" value="IMP_1"/>
    <property type="match status" value="1"/>
</dbReference>
<evidence type="ECO:0000256" key="1">
    <source>
        <dbReference type="ARBA" id="ARBA00001946"/>
    </source>
</evidence>
<evidence type="ECO:0000256" key="2">
    <source>
        <dbReference type="ARBA" id="ARBA00009759"/>
    </source>
</evidence>
<keyword evidence="5" id="KW-0378">Hydrolase</keyword>
<dbReference type="GO" id="GO:0046872">
    <property type="term" value="F:metal ion binding"/>
    <property type="evidence" value="ECO:0007669"/>
    <property type="project" value="UniProtKB-KW"/>
</dbReference>
<evidence type="ECO:0000256" key="7">
    <source>
        <dbReference type="ARBA" id="ARBA00044466"/>
    </source>
</evidence>
<evidence type="ECO:0000256" key="6">
    <source>
        <dbReference type="ARBA" id="ARBA00022842"/>
    </source>
</evidence>
<feature type="binding site" evidence="10">
    <location>
        <position position="159"/>
    </location>
    <ligand>
        <name>Mg(2+)</name>
        <dbReference type="ChEBI" id="CHEBI:18420"/>
        <label>1</label>
        <note>catalytic</note>
    </ligand>
</feature>